<gene>
    <name evidence="3" type="primary">dtd</name>
    <name evidence="4" type="ORF">G8770_21240</name>
</gene>
<dbReference type="SUPFAM" id="SSF69500">
    <property type="entry name" value="DTD-like"/>
    <property type="match status" value="1"/>
</dbReference>
<comment type="catalytic activity">
    <reaction evidence="3">
        <text>a D-aminoacyl-tRNA + H2O = a tRNA + a D-alpha-amino acid + H(+)</text>
        <dbReference type="Rhea" id="RHEA:13953"/>
        <dbReference type="Rhea" id="RHEA-COMP:10123"/>
        <dbReference type="Rhea" id="RHEA-COMP:10124"/>
        <dbReference type="ChEBI" id="CHEBI:15377"/>
        <dbReference type="ChEBI" id="CHEBI:15378"/>
        <dbReference type="ChEBI" id="CHEBI:59871"/>
        <dbReference type="ChEBI" id="CHEBI:78442"/>
        <dbReference type="ChEBI" id="CHEBI:79333"/>
        <dbReference type="EC" id="3.1.1.96"/>
    </reaction>
</comment>
<dbReference type="RefSeq" id="WP_167191743.1">
    <property type="nucleotide sequence ID" value="NZ_JAAONZ010000024.1"/>
</dbReference>
<evidence type="ECO:0000313" key="5">
    <source>
        <dbReference type="Proteomes" id="UP000787472"/>
    </source>
</evidence>
<feature type="short sequence motif" description="Gly-cisPro motif, important for rejection of L-amino acids" evidence="3">
    <location>
        <begin position="137"/>
        <end position="138"/>
    </location>
</feature>
<comment type="caution">
    <text evidence="4">The sequence shown here is derived from an EMBL/GenBank/DDBJ whole genome shotgun (WGS) entry which is preliminary data.</text>
</comment>
<organism evidence="4 5">
    <name type="scientific">Pseudomaricurvus hydrocarbonicus</name>
    <dbReference type="NCBI Taxonomy" id="1470433"/>
    <lineage>
        <taxon>Bacteria</taxon>
        <taxon>Pseudomonadati</taxon>
        <taxon>Pseudomonadota</taxon>
        <taxon>Gammaproteobacteria</taxon>
        <taxon>Cellvibrionales</taxon>
        <taxon>Cellvibrionaceae</taxon>
        <taxon>Pseudomaricurvus</taxon>
    </lineage>
</organism>
<reference evidence="4" key="1">
    <citation type="submission" date="2020-03" db="EMBL/GenBank/DDBJ databases">
        <authorList>
            <person name="Guo F."/>
        </authorList>
    </citation>
    <scope>NUCLEOTIDE SEQUENCE</scope>
    <source>
        <strain evidence="4">JCM 30134</strain>
    </source>
</reference>
<keyword evidence="2 3" id="KW-0378">Hydrolase</keyword>
<dbReference type="GO" id="GO:0019478">
    <property type="term" value="P:D-amino acid catabolic process"/>
    <property type="evidence" value="ECO:0007669"/>
    <property type="project" value="UniProtKB-UniRule"/>
</dbReference>
<dbReference type="EMBL" id="JAAONZ010000024">
    <property type="protein sequence ID" value="NHO68081.1"/>
    <property type="molecule type" value="Genomic_DNA"/>
</dbReference>
<evidence type="ECO:0000313" key="4">
    <source>
        <dbReference type="EMBL" id="NHO68081.1"/>
    </source>
</evidence>
<sequence length="145" mass="15857">MRGLIQRVSRASVAVDGDTVGEISRGILLLLGVERNDTEESLDKLLHKLLNYRIFPDAEGKMNLSVADIDGGILVVSQFTLAADTRKGLRPGFSTAATPVLAEELYDRFVEKLRTRHNSVATGIFAADMQVELLNDGPVTFLLET</sequence>
<dbReference type="GO" id="GO:0043908">
    <property type="term" value="F:Ser(Gly)-tRNA(Ala) hydrolase activity"/>
    <property type="evidence" value="ECO:0007669"/>
    <property type="project" value="UniProtKB-UniRule"/>
</dbReference>
<comment type="subcellular location">
    <subcellularLocation>
        <location evidence="3">Cytoplasm</location>
    </subcellularLocation>
</comment>
<evidence type="ECO:0000256" key="1">
    <source>
        <dbReference type="ARBA" id="ARBA00009673"/>
    </source>
</evidence>
<dbReference type="GO" id="GO:0005737">
    <property type="term" value="C:cytoplasm"/>
    <property type="evidence" value="ECO:0007669"/>
    <property type="project" value="UniProtKB-SubCell"/>
</dbReference>
<dbReference type="Proteomes" id="UP000787472">
    <property type="component" value="Unassembled WGS sequence"/>
</dbReference>
<dbReference type="EC" id="3.1.1.-" evidence="3"/>
<dbReference type="PANTHER" id="PTHR10472:SF5">
    <property type="entry name" value="D-AMINOACYL-TRNA DEACYLASE 1"/>
    <property type="match status" value="1"/>
</dbReference>
<dbReference type="AlphaFoldDB" id="A0A9E5MPJ8"/>
<dbReference type="GO" id="GO:0106026">
    <property type="term" value="F:Gly-tRNA(Ala) deacylase activity"/>
    <property type="evidence" value="ECO:0007669"/>
    <property type="project" value="UniProtKB-UniRule"/>
</dbReference>
<dbReference type="GO" id="GO:0000049">
    <property type="term" value="F:tRNA binding"/>
    <property type="evidence" value="ECO:0007669"/>
    <property type="project" value="UniProtKB-UniRule"/>
</dbReference>
<comment type="domain">
    <text evidence="3">A Gly-cisPro motif from one monomer fits into the active site of the other monomer to allow specific chiral rejection of L-amino acids.</text>
</comment>
<proteinExistence type="inferred from homology"/>
<dbReference type="GO" id="GO:0051500">
    <property type="term" value="F:D-tyrosyl-tRNA(Tyr) deacylase activity"/>
    <property type="evidence" value="ECO:0007669"/>
    <property type="project" value="TreeGrafter"/>
</dbReference>
<dbReference type="InterPro" id="IPR003732">
    <property type="entry name" value="Daa-tRNA_deacyls_DTD"/>
</dbReference>
<comment type="catalytic activity">
    <reaction evidence="3">
        <text>glycyl-tRNA(Ala) + H2O = tRNA(Ala) + glycine + H(+)</text>
        <dbReference type="Rhea" id="RHEA:53744"/>
        <dbReference type="Rhea" id="RHEA-COMP:9657"/>
        <dbReference type="Rhea" id="RHEA-COMP:13640"/>
        <dbReference type="ChEBI" id="CHEBI:15377"/>
        <dbReference type="ChEBI" id="CHEBI:15378"/>
        <dbReference type="ChEBI" id="CHEBI:57305"/>
        <dbReference type="ChEBI" id="CHEBI:78442"/>
        <dbReference type="ChEBI" id="CHEBI:78522"/>
    </reaction>
</comment>
<evidence type="ECO:0000256" key="3">
    <source>
        <dbReference type="HAMAP-Rule" id="MF_00518"/>
    </source>
</evidence>
<keyword evidence="5" id="KW-1185">Reference proteome</keyword>
<dbReference type="EC" id="3.1.1.96" evidence="3"/>
<accession>A0A9E5MPJ8</accession>
<dbReference type="FunFam" id="3.50.80.10:FF:000001">
    <property type="entry name" value="D-aminoacyl-tRNA deacylase"/>
    <property type="match status" value="1"/>
</dbReference>
<dbReference type="HAMAP" id="MF_00518">
    <property type="entry name" value="Deacylase_Dtd"/>
    <property type="match status" value="1"/>
</dbReference>
<dbReference type="CDD" id="cd00563">
    <property type="entry name" value="Dtyr_deacylase"/>
    <property type="match status" value="1"/>
</dbReference>
<comment type="function">
    <text evidence="3">An aminoacyl-tRNA editing enzyme that deacylates mischarged D-aminoacyl-tRNAs. Also deacylates mischarged glycyl-tRNA(Ala), protecting cells against glycine mischarging by AlaRS. Acts via tRNA-based rather than protein-based catalysis; rejects L-amino acids rather than detecting D-amino acids in the active site. By recycling D-aminoacyl-tRNA to D-amino acids and free tRNA molecules, this enzyme counteracts the toxicity associated with the formation of D-aminoacyl-tRNA entities in vivo and helps enforce protein L-homochirality.</text>
</comment>
<keyword evidence="3" id="KW-0820">tRNA-binding</keyword>
<dbReference type="NCBIfam" id="TIGR00256">
    <property type="entry name" value="D-aminoacyl-tRNA deacylase"/>
    <property type="match status" value="1"/>
</dbReference>
<keyword evidence="3" id="KW-0963">Cytoplasm</keyword>
<dbReference type="PANTHER" id="PTHR10472">
    <property type="entry name" value="D-TYROSYL-TRNA TYR DEACYLASE"/>
    <property type="match status" value="1"/>
</dbReference>
<dbReference type="Pfam" id="PF02580">
    <property type="entry name" value="Tyr_Deacylase"/>
    <property type="match status" value="1"/>
</dbReference>
<comment type="subunit">
    <text evidence="3">Homodimer.</text>
</comment>
<keyword evidence="3" id="KW-0694">RNA-binding</keyword>
<evidence type="ECO:0000256" key="2">
    <source>
        <dbReference type="ARBA" id="ARBA00022801"/>
    </source>
</evidence>
<dbReference type="Gene3D" id="3.50.80.10">
    <property type="entry name" value="D-tyrosyl-tRNA(Tyr) deacylase"/>
    <property type="match status" value="1"/>
</dbReference>
<comment type="similarity">
    <text evidence="1 3">Belongs to the DTD family.</text>
</comment>
<dbReference type="InterPro" id="IPR023509">
    <property type="entry name" value="DTD-like_sf"/>
</dbReference>
<protein>
    <recommendedName>
        <fullName evidence="3">D-aminoacyl-tRNA deacylase</fullName>
        <shortName evidence="3">DTD</shortName>
        <ecNumber evidence="3">3.1.1.96</ecNumber>
    </recommendedName>
    <alternativeName>
        <fullName evidence="3">Gly-tRNA(Ala) deacylase</fullName>
        <ecNumber evidence="3">3.1.1.-</ecNumber>
    </alternativeName>
</protein>
<name>A0A9E5MPJ8_9GAMM</name>